<dbReference type="SUPFAM" id="SSF55729">
    <property type="entry name" value="Acyl-CoA N-acyltransferases (Nat)"/>
    <property type="match status" value="1"/>
</dbReference>
<dbReference type="CDD" id="cd04301">
    <property type="entry name" value="NAT_SF"/>
    <property type="match status" value="1"/>
</dbReference>
<evidence type="ECO:0000313" key="3">
    <source>
        <dbReference type="Proteomes" id="UP000532194"/>
    </source>
</evidence>
<proteinExistence type="predicted"/>
<dbReference type="InterPro" id="IPR016181">
    <property type="entry name" value="Acyl_CoA_acyltransferase"/>
</dbReference>
<dbReference type="RefSeq" id="WP_169171084.1">
    <property type="nucleotide sequence ID" value="NZ_JAAIII010000001.1"/>
</dbReference>
<organism evidence="2 3">
    <name type="scientific">Bifidobacterium oedipodis</name>
    <dbReference type="NCBI Taxonomy" id="2675322"/>
    <lineage>
        <taxon>Bacteria</taxon>
        <taxon>Bacillati</taxon>
        <taxon>Actinomycetota</taxon>
        <taxon>Actinomycetes</taxon>
        <taxon>Bifidobacteriales</taxon>
        <taxon>Bifidobacteriaceae</taxon>
        <taxon>Bifidobacterium</taxon>
    </lineage>
</organism>
<dbReference type="InterPro" id="IPR050276">
    <property type="entry name" value="MshD_Acetyltransferase"/>
</dbReference>
<keyword evidence="2" id="KW-0808">Transferase</keyword>
<protein>
    <submittedName>
        <fullName evidence="2">GNAT family acetyltransferase</fullName>
    </submittedName>
</protein>
<keyword evidence="3" id="KW-1185">Reference proteome</keyword>
<dbReference type="InterPro" id="IPR000182">
    <property type="entry name" value="GNAT_dom"/>
</dbReference>
<dbReference type="EMBL" id="JAAIII010000001">
    <property type="protein sequence ID" value="NMM93023.1"/>
    <property type="molecule type" value="Genomic_DNA"/>
</dbReference>
<evidence type="ECO:0000259" key="1">
    <source>
        <dbReference type="PROSITE" id="PS51186"/>
    </source>
</evidence>
<comment type="caution">
    <text evidence="2">The sequence shown here is derived from an EMBL/GenBank/DDBJ whole genome shotgun (WGS) entry which is preliminary data.</text>
</comment>
<dbReference type="Pfam" id="PF00583">
    <property type="entry name" value="Acetyltransf_1"/>
    <property type="match status" value="1"/>
</dbReference>
<name>A0A7Y0EMM6_9BIFI</name>
<dbReference type="PANTHER" id="PTHR43617:SF2">
    <property type="entry name" value="UPF0039 PROTEIN SLL0451"/>
    <property type="match status" value="1"/>
</dbReference>
<dbReference type="Gene3D" id="3.40.630.30">
    <property type="match status" value="1"/>
</dbReference>
<dbReference type="Proteomes" id="UP000532194">
    <property type="component" value="Unassembled WGS sequence"/>
</dbReference>
<evidence type="ECO:0000313" key="2">
    <source>
        <dbReference type="EMBL" id="NMM93023.1"/>
    </source>
</evidence>
<gene>
    <name evidence="2" type="ORF">G1C95_0208</name>
</gene>
<dbReference type="PROSITE" id="PS51186">
    <property type="entry name" value="GNAT"/>
    <property type="match status" value="1"/>
</dbReference>
<accession>A0A7Y0EMM6</accession>
<feature type="domain" description="N-acetyltransferase" evidence="1">
    <location>
        <begin position="35"/>
        <end position="172"/>
    </location>
</feature>
<dbReference type="GO" id="GO:0016747">
    <property type="term" value="F:acyltransferase activity, transferring groups other than amino-acyl groups"/>
    <property type="evidence" value="ECO:0007669"/>
    <property type="project" value="InterPro"/>
</dbReference>
<dbReference type="AlphaFoldDB" id="A0A7Y0EMM6"/>
<sequence>MTITVIPIEPRWFKEKAEVQSITWRQTYEGTLPQDIIEAITPEFALQLTRRHAQGDPGQAVTLVALETDEISGDEHVIGFAEVLRHPREPMNHPEAVELASLYVLADHHRHGAGRALVEAAGNTFNNPKLALWVFDGNANAIAFYQHMGFHFTGATQVEDDGRNAESEMVNY</sequence>
<reference evidence="2 3" key="1">
    <citation type="submission" date="2020-02" db="EMBL/GenBank/DDBJ databases">
        <title>Characterization of phylogenetic diversity of novel bifidobacterial species isolated in Czech ZOOs.</title>
        <authorList>
            <person name="Lugli G.A."/>
            <person name="Vera N.B."/>
            <person name="Ventura M."/>
        </authorList>
    </citation>
    <scope>NUCLEOTIDE SEQUENCE [LARGE SCALE GENOMIC DNA]</scope>
    <source>
        <strain evidence="2 3">DSM 109957</strain>
    </source>
</reference>
<dbReference type="PANTHER" id="PTHR43617">
    <property type="entry name" value="L-AMINO ACID N-ACETYLTRANSFERASE"/>
    <property type="match status" value="1"/>
</dbReference>